<evidence type="ECO:0000256" key="4">
    <source>
        <dbReference type="ARBA" id="ARBA00022884"/>
    </source>
</evidence>
<dbReference type="GO" id="GO:0000049">
    <property type="term" value="F:tRNA binding"/>
    <property type="evidence" value="ECO:0007669"/>
    <property type="project" value="UniProtKB-KW"/>
</dbReference>
<dbReference type="Proteomes" id="UP000236846">
    <property type="component" value="Unassembled WGS sequence"/>
</dbReference>
<comment type="similarity">
    <text evidence="5 8">Belongs to the PTH family.</text>
</comment>
<evidence type="ECO:0000256" key="7">
    <source>
        <dbReference type="RuleBase" id="RU000673"/>
    </source>
</evidence>
<comment type="caution">
    <text evidence="9">The sequence shown here is derived from an EMBL/GenBank/DDBJ whole genome shotgun (WGS) entry which is preliminary data.</text>
</comment>
<dbReference type="PANTHER" id="PTHR17224:SF1">
    <property type="entry name" value="PEPTIDYL-TRNA HYDROLASE"/>
    <property type="match status" value="1"/>
</dbReference>
<dbReference type="InterPro" id="IPR036416">
    <property type="entry name" value="Pept_tRNA_hydro_sf"/>
</dbReference>
<evidence type="ECO:0000256" key="1">
    <source>
        <dbReference type="ARBA" id="ARBA00013260"/>
    </source>
</evidence>
<dbReference type="PROSITE" id="PS01195">
    <property type="entry name" value="PEPT_TRNA_HYDROL_1"/>
    <property type="match status" value="1"/>
</dbReference>
<keyword evidence="2" id="KW-0820">tRNA-binding</keyword>
<evidence type="ECO:0000256" key="2">
    <source>
        <dbReference type="ARBA" id="ARBA00022555"/>
    </source>
</evidence>
<evidence type="ECO:0000256" key="3">
    <source>
        <dbReference type="ARBA" id="ARBA00022801"/>
    </source>
</evidence>
<evidence type="ECO:0000256" key="8">
    <source>
        <dbReference type="RuleBase" id="RU004320"/>
    </source>
</evidence>
<name>A0A2H0PYD9_9BACT</name>
<dbReference type="AlphaFoldDB" id="A0A2H0PYD9"/>
<evidence type="ECO:0000313" key="10">
    <source>
        <dbReference type="Proteomes" id="UP000236846"/>
    </source>
</evidence>
<dbReference type="InterPro" id="IPR001328">
    <property type="entry name" value="Pept_tRNA_hydro"/>
</dbReference>
<proteinExistence type="inferred from homology"/>
<dbReference type="SUPFAM" id="SSF53178">
    <property type="entry name" value="Peptidyl-tRNA hydrolase-like"/>
    <property type="match status" value="1"/>
</dbReference>
<dbReference type="EMBL" id="PCXE01000018">
    <property type="protein sequence ID" value="PIR26556.1"/>
    <property type="molecule type" value="Genomic_DNA"/>
</dbReference>
<dbReference type="Pfam" id="PF01195">
    <property type="entry name" value="Pept_tRNA_hydro"/>
    <property type="match status" value="1"/>
</dbReference>
<dbReference type="CDD" id="cd00462">
    <property type="entry name" value="PTH"/>
    <property type="match status" value="1"/>
</dbReference>
<keyword evidence="3 7" id="KW-0378">Hydrolase</keyword>
<organism evidence="9 10">
    <name type="scientific">Candidatus Brennerbacteria bacterium CG11_big_fil_rev_8_21_14_0_20_43_10</name>
    <dbReference type="NCBI Taxonomy" id="1974523"/>
    <lineage>
        <taxon>Bacteria</taxon>
        <taxon>Candidatus Brenneribacteriota</taxon>
    </lineage>
</organism>
<gene>
    <name evidence="9" type="ORF">COV41_01160</name>
</gene>
<evidence type="ECO:0000256" key="6">
    <source>
        <dbReference type="ARBA" id="ARBA00050038"/>
    </source>
</evidence>
<evidence type="ECO:0000313" key="9">
    <source>
        <dbReference type="EMBL" id="PIR26556.1"/>
    </source>
</evidence>
<dbReference type="Gene3D" id="3.40.50.1470">
    <property type="entry name" value="Peptidyl-tRNA hydrolase"/>
    <property type="match status" value="1"/>
</dbReference>
<dbReference type="InterPro" id="IPR018171">
    <property type="entry name" value="Pept_tRNA_hydro_CS"/>
</dbReference>
<accession>A0A2H0PYD9</accession>
<keyword evidence="4" id="KW-0694">RNA-binding</keyword>
<evidence type="ECO:0000256" key="5">
    <source>
        <dbReference type="ARBA" id="ARBA00038063"/>
    </source>
</evidence>
<reference evidence="9 10" key="1">
    <citation type="submission" date="2017-09" db="EMBL/GenBank/DDBJ databases">
        <title>Depth-based differentiation of microbial function through sediment-hosted aquifers and enrichment of novel symbionts in the deep terrestrial subsurface.</title>
        <authorList>
            <person name="Probst A.J."/>
            <person name="Ladd B."/>
            <person name="Jarett J.K."/>
            <person name="Geller-Mcgrath D.E."/>
            <person name="Sieber C.M."/>
            <person name="Emerson J.B."/>
            <person name="Anantharaman K."/>
            <person name="Thomas B.C."/>
            <person name="Malmstrom R."/>
            <person name="Stieglmeier M."/>
            <person name="Klingl A."/>
            <person name="Woyke T."/>
            <person name="Ryan C.M."/>
            <person name="Banfield J.F."/>
        </authorList>
    </citation>
    <scope>NUCLEOTIDE SEQUENCE [LARGE SCALE GENOMIC DNA]</scope>
    <source>
        <strain evidence="9">CG11_big_fil_rev_8_21_14_0_20_43_10</strain>
    </source>
</reference>
<protein>
    <recommendedName>
        <fullName evidence="6 7">Peptidyl-tRNA hydrolase</fullName>
        <ecNumber evidence="1 7">3.1.1.29</ecNumber>
    </recommendedName>
</protein>
<sequence>MKPRTNISNTAMARNYRRSPTGTKIILALGNPGAPYQTTRHNAGQLILDTYFSSMSAPLLKWKQNKKCHAETIQITIKKTPPARAGEVVYARPLTYMNESGTVARELLKKYGASPNHLLVIHDDSDLITGNVKFTASSRAAGHHGVESIIRALKTQNFPRLRIGIRPPMSKGKSETFVLKRFSAEERIVFEKSVAPKAIRLMASWLAC</sequence>
<comment type="catalytic activity">
    <reaction evidence="7">
        <text>an N-acyl-L-alpha-aminoacyl-tRNA + H2O = an N-acyl-L-amino acid + a tRNA + H(+)</text>
        <dbReference type="Rhea" id="RHEA:54448"/>
        <dbReference type="Rhea" id="RHEA-COMP:10123"/>
        <dbReference type="Rhea" id="RHEA-COMP:13883"/>
        <dbReference type="ChEBI" id="CHEBI:15377"/>
        <dbReference type="ChEBI" id="CHEBI:15378"/>
        <dbReference type="ChEBI" id="CHEBI:59874"/>
        <dbReference type="ChEBI" id="CHEBI:78442"/>
        <dbReference type="ChEBI" id="CHEBI:138191"/>
        <dbReference type="EC" id="3.1.1.29"/>
    </reaction>
</comment>
<dbReference type="NCBIfam" id="TIGR00447">
    <property type="entry name" value="pth"/>
    <property type="match status" value="1"/>
</dbReference>
<dbReference type="GO" id="GO:0004045">
    <property type="term" value="F:peptidyl-tRNA hydrolase activity"/>
    <property type="evidence" value="ECO:0007669"/>
    <property type="project" value="UniProtKB-EC"/>
</dbReference>
<dbReference type="PANTHER" id="PTHR17224">
    <property type="entry name" value="PEPTIDYL-TRNA HYDROLASE"/>
    <property type="match status" value="1"/>
</dbReference>
<dbReference type="EC" id="3.1.1.29" evidence="1 7"/>